<dbReference type="EMBL" id="JANIBK010000037">
    <property type="protein sequence ID" value="MCQ8128647.1"/>
    <property type="molecule type" value="Genomic_DNA"/>
</dbReference>
<dbReference type="Proteomes" id="UP001524586">
    <property type="component" value="Unassembled WGS sequence"/>
</dbReference>
<organism evidence="3 4">
    <name type="scientific">Methylomonas rivi</name>
    <dbReference type="NCBI Taxonomy" id="2952226"/>
    <lineage>
        <taxon>Bacteria</taxon>
        <taxon>Pseudomonadati</taxon>
        <taxon>Pseudomonadota</taxon>
        <taxon>Gammaproteobacteria</taxon>
        <taxon>Methylococcales</taxon>
        <taxon>Methylococcaceae</taxon>
        <taxon>Methylomonas</taxon>
    </lineage>
</organism>
<name>A0ABT1U485_9GAMM</name>
<sequence>DDPVWCQEQEIFKNSRFVLMVGNSNYADLCLMSLCHDFIIANSSFSWWGAWLSKNNEKRVYSPEPAKWFGSNLNHLNTSDLLLEEWESLGL</sequence>
<dbReference type="PANTHER" id="PTHR11927:SF9">
    <property type="entry name" value="L-FUCOSYLTRANSFERASE"/>
    <property type="match status" value="1"/>
</dbReference>
<evidence type="ECO:0000313" key="3">
    <source>
        <dbReference type="EMBL" id="MCQ8128647.1"/>
    </source>
</evidence>
<keyword evidence="1" id="KW-0328">Glycosyltransferase</keyword>
<dbReference type="PANTHER" id="PTHR11927">
    <property type="entry name" value="GALACTOSIDE 2-L-FUCOSYLTRANSFERASE"/>
    <property type="match status" value="1"/>
</dbReference>
<reference evidence="3 4" key="1">
    <citation type="submission" date="2022-07" db="EMBL/GenBank/DDBJ databases">
        <title>Methylomonas rivi sp. nov., Methylomonas rosea sp. nov., Methylomonas aureus sp. nov. and Methylomonas subterranea sp. nov., four novel methanotrophs isolated from a freshwater creek and the deep terrestrial subsurface.</title>
        <authorList>
            <person name="Abin C."/>
            <person name="Sankaranarayanan K."/>
            <person name="Garner C."/>
            <person name="Sindelar R."/>
            <person name="Kotary K."/>
            <person name="Garner R."/>
            <person name="Barclay S."/>
            <person name="Lawson P."/>
            <person name="Krumholz L."/>
        </authorList>
    </citation>
    <scope>NUCLEOTIDE SEQUENCE [LARGE SCALE GENOMIC DNA]</scope>
    <source>
        <strain evidence="3 4">WSC-6</strain>
    </source>
</reference>
<keyword evidence="4" id="KW-1185">Reference proteome</keyword>
<keyword evidence="2" id="KW-0808">Transferase</keyword>
<protein>
    <submittedName>
        <fullName evidence="3">Alpha-1,2-fucosyltransferase</fullName>
    </submittedName>
</protein>
<gene>
    <name evidence="3" type="ORF">NP596_09260</name>
</gene>
<evidence type="ECO:0000256" key="2">
    <source>
        <dbReference type="ARBA" id="ARBA00022679"/>
    </source>
</evidence>
<comment type="caution">
    <text evidence="3">The sequence shown here is derived from an EMBL/GenBank/DDBJ whole genome shotgun (WGS) entry which is preliminary data.</text>
</comment>
<proteinExistence type="predicted"/>
<dbReference type="RefSeq" id="WP_256615042.1">
    <property type="nucleotide sequence ID" value="NZ_JANIBK010000037.1"/>
</dbReference>
<evidence type="ECO:0000256" key="1">
    <source>
        <dbReference type="ARBA" id="ARBA00022676"/>
    </source>
</evidence>
<feature type="non-terminal residue" evidence="3">
    <location>
        <position position="1"/>
    </location>
</feature>
<evidence type="ECO:0000313" key="4">
    <source>
        <dbReference type="Proteomes" id="UP001524586"/>
    </source>
</evidence>
<dbReference type="Pfam" id="PF01531">
    <property type="entry name" value="Glyco_transf_11"/>
    <property type="match status" value="1"/>
</dbReference>
<dbReference type="InterPro" id="IPR002516">
    <property type="entry name" value="Glyco_trans_11"/>
</dbReference>
<accession>A0ABT1U485</accession>